<evidence type="ECO:0000256" key="2">
    <source>
        <dbReference type="SAM" id="Phobius"/>
    </source>
</evidence>
<keyword evidence="2" id="KW-0472">Membrane</keyword>
<dbReference type="InterPro" id="IPR015919">
    <property type="entry name" value="Cadherin-like_sf"/>
</dbReference>
<feature type="compositionally biased region" description="Polar residues" evidence="1">
    <location>
        <begin position="424"/>
        <end position="437"/>
    </location>
</feature>
<keyword evidence="3" id="KW-0732">Signal</keyword>
<evidence type="ECO:0000259" key="5">
    <source>
        <dbReference type="Pfam" id="PF20989"/>
    </source>
</evidence>
<dbReference type="Pfam" id="PF05510">
    <property type="entry name" value="Sarcoglycan_2"/>
    <property type="match status" value="1"/>
</dbReference>
<accession>A0A9N6ZEY6</accession>
<dbReference type="SUPFAM" id="SSF49313">
    <property type="entry name" value="Cadherin-like"/>
    <property type="match status" value="1"/>
</dbReference>
<feature type="domain" description="Sarcoglycan alpha/epsilon N-terminal" evidence="4">
    <location>
        <begin position="25"/>
        <end position="111"/>
    </location>
</feature>
<keyword evidence="2" id="KW-0812">Transmembrane</keyword>
<evidence type="ECO:0000313" key="6">
    <source>
        <dbReference type="EMBL" id="CAG4642465.1"/>
    </source>
</evidence>
<name>A0A9N6ZEY6_9CRUS</name>
<feature type="compositionally biased region" description="Pro residues" evidence="1">
    <location>
        <begin position="440"/>
        <end position="450"/>
    </location>
</feature>
<feature type="transmembrane region" description="Helical" evidence="2">
    <location>
        <begin position="302"/>
        <end position="325"/>
    </location>
</feature>
<feature type="region of interest" description="Disordered" evidence="1">
    <location>
        <begin position="398"/>
        <end position="450"/>
    </location>
</feature>
<organism evidence="6">
    <name type="scientific">Evadne anonyx</name>
    <dbReference type="NCBI Taxonomy" id="141404"/>
    <lineage>
        <taxon>Eukaryota</taxon>
        <taxon>Metazoa</taxon>
        <taxon>Ecdysozoa</taxon>
        <taxon>Arthropoda</taxon>
        <taxon>Crustacea</taxon>
        <taxon>Branchiopoda</taxon>
        <taxon>Diplostraca</taxon>
        <taxon>Cladocera</taxon>
        <taxon>Onychopoda</taxon>
        <taxon>Podonidae</taxon>
        <taxon>Evadne</taxon>
    </lineage>
</organism>
<feature type="chain" id="PRO_5040204905" evidence="3">
    <location>
        <begin position="20"/>
        <end position="450"/>
    </location>
</feature>
<keyword evidence="2" id="KW-1133">Transmembrane helix</keyword>
<dbReference type="PANTHER" id="PTHR10132:SF14">
    <property type="entry name" value="SARCOGLYCAN ALPHA, ISOFORM C"/>
    <property type="match status" value="1"/>
</dbReference>
<reference evidence="6" key="1">
    <citation type="submission" date="2021-04" db="EMBL/GenBank/DDBJ databases">
        <authorList>
            <person name="Cornetti L."/>
        </authorList>
    </citation>
    <scope>NUCLEOTIDE SEQUENCE</scope>
</reference>
<proteinExistence type="predicted"/>
<dbReference type="InterPro" id="IPR048347">
    <property type="entry name" value="Sarcoglycan_C"/>
</dbReference>
<dbReference type="AlphaFoldDB" id="A0A9N6ZEY6"/>
<evidence type="ECO:0000256" key="1">
    <source>
        <dbReference type="SAM" id="MobiDB-lite"/>
    </source>
</evidence>
<protein>
    <submittedName>
        <fullName evidence="6">EOG090X04W0</fullName>
    </submittedName>
</protein>
<dbReference type="InterPro" id="IPR048346">
    <property type="entry name" value="Sarcoglycan_N"/>
</dbReference>
<feature type="domain" description="Sarcoglycan alpha/epsilon second" evidence="5">
    <location>
        <begin position="121"/>
        <end position="245"/>
    </location>
</feature>
<dbReference type="GO" id="GO:0016012">
    <property type="term" value="C:sarcoglycan complex"/>
    <property type="evidence" value="ECO:0007669"/>
    <property type="project" value="InterPro"/>
</dbReference>
<evidence type="ECO:0000256" key="3">
    <source>
        <dbReference type="SAM" id="SignalP"/>
    </source>
</evidence>
<dbReference type="InterPro" id="IPR008908">
    <property type="entry name" value="Sarcoglycan_alpha/epsilon"/>
</dbReference>
<dbReference type="GO" id="GO:0005509">
    <property type="term" value="F:calcium ion binding"/>
    <property type="evidence" value="ECO:0007669"/>
    <property type="project" value="InterPro"/>
</dbReference>
<dbReference type="EMBL" id="OC985810">
    <property type="protein sequence ID" value="CAG4642465.1"/>
    <property type="molecule type" value="Genomic_DNA"/>
</dbReference>
<gene>
    <name evidence="6" type="primary">EOG090X04W0</name>
</gene>
<feature type="compositionally biased region" description="Low complexity" evidence="1">
    <location>
        <begin position="398"/>
        <end position="419"/>
    </location>
</feature>
<sequence length="450" mass="50493">MGPLFTAAFASVLFGIASAVTFHIQTDEVFTIPLSPATFNLSDAEYTTESYSYSASIHGLPDLPKWIHMTYNRAFNMGFLYGTPPNLESTVKLDLVALNLLTFDSPTQEITLEITQKQVPARRQIKLKIHNINIEDLMDQQKISHLLDVFRIVLWPESAHDLHLVELQSAILAGDRHPVRPEDGEGVILTLGSHAEFSNTLRGLEREVSPLWSFRPCPRNFKKTSVERYFYLKGFILDWCSFHLVPQNSSLVTLSTTARSALDSKTERVILESYQNNWDDERLWRAPSKSETLIRSYAADGVIAIFVPIVILLILVGVLTAILGVHPEGKEPEEGFLYEAVFEELPFLHTKEKATTVEKEEMLEMNRRLNRSGHSVTPPLKRNNPLFDSLAESTTLDSSPFLMSSTSPSPTPASTLSRSAYPTLRSTLNRSERSSTLGRPEPPPYYGGAK</sequence>
<evidence type="ECO:0000259" key="4">
    <source>
        <dbReference type="Pfam" id="PF05510"/>
    </source>
</evidence>
<feature type="signal peptide" evidence="3">
    <location>
        <begin position="1"/>
        <end position="19"/>
    </location>
</feature>
<dbReference type="Pfam" id="PF20989">
    <property type="entry name" value="Sarcoglycan_2_C"/>
    <property type="match status" value="1"/>
</dbReference>
<dbReference type="PANTHER" id="PTHR10132">
    <property type="entry name" value="ALPHA-/EPSILON-SARCOGLYCAN FAMILY MEMBER"/>
    <property type="match status" value="1"/>
</dbReference>